<dbReference type="Proteomes" id="UP000719412">
    <property type="component" value="Unassembled WGS sequence"/>
</dbReference>
<gene>
    <name evidence="2" type="ORF">GEV33_006240</name>
</gene>
<dbReference type="AlphaFoldDB" id="A0A8J6HM73"/>
<evidence type="ECO:0000256" key="1">
    <source>
        <dbReference type="SAM" id="MobiDB-lite"/>
    </source>
</evidence>
<proteinExistence type="predicted"/>
<organism evidence="2 3">
    <name type="scientific">Tenebrio molitor</name>
    <name type="common">Yellow mealworm beetle</name>
    <dbReference type="NCBI Taxonomy" id="7067"/>
    <lineage>
        <taxon>Eukaryota</taxon>
        <taxon>Metazoa</taxon>
        <taxon>Ecdysozoa</taxon>
        <taxon>Arthropoda</taxon>
        <taxon>Hexapoda</taxon>
        <taxon>Insecta</taxon>
        <taxon>Pterygota</taxon>
        <taxon>Neoptera</taxon>
        <taxon>Endopterygota</taxon>
        <taxon>Coleoptera</taxon>
        <taxon>Polyphaga</taxon>
        <taxon>Cucujiformia</taxon>
        <taxon>Tenebrionidae</taxon>
        <taxon>Tenebrio</taxon>
    </lineage>
</organism>
<feature type="region of interest" description="Disordered" evidence="1">
    <location>
        <begin position="220"/>
        <end position="242"/>
    </location>
</feature>
<reference evidence="2" key="1">
    <citation type="journal article" date="2020" name="J Insects Food Feed">
        <title>The yellow mealworm (Tenebrio molitor) genome: a resource for the emerging insects as food and feed industry.</title>
        <authorList>
            <person name="Eriksson T."/>
            <person name="Andere A."/>
            <person name="Kelstrup H."/>
            <person name="Emery V."/>
            <person name="Picard C."/>
        </authorList>
    </citation>
    <scope>NUCLEOTIDE SEQUENCE</scope>
    <source>
        <strain evidence="2">Stoneville</strain>
        <tissue evidence="2">Whole head</tissue>
    </source>
</reference>
<name>A0A8J6HM73_TENMO</name>
<evidence type="ECO:0000313" key="3">
    <source>
        <dbReference type="Proteomes" id="UP000719412"/>
    </source>
</evidence>
<sequence length="242" mass="26706">MRKYLRDVRESQKDKTDCYSSPAVRYGENKTKWIEVKQDTSKLQKSRIALFTDNLGLAVNVVLWKRTLLHLEVTHLPGAVLLKVSRTRNTVRLVNRKRKQAELKRTYETKSTEARNVPIILFAGHFRFDRSSSPWPLAVTIDNGIVMNCGCVTLGSVWARLKMTPLGDRMGGWDVARDLEVVVAVVDGAVVVVEDVVAGCEDIEGGGVPDLDAGGAYTPSVSSSWASPSLLSLDSPPDMFSS</sequence>
<protein>
    <submittedName>
        <fullName evidence="2">Uncharacterized protein</fullName>
    </submittedName>
</protein>
<accession>A0A8J6HM73</accession>
<keyword evidence="3" id="KW-1185">Reference proteome</keyword>
<comment type="caution">
    <text evidence="2">The sequence shown here is derived from an EMBL/GenBank/DDBJ whole genome shotgun (WGS) entry which is preliminary data.</text>
</comment>
<evidence type="ECO:0000313" key="2">
    <source>
        <dbReference type="EMBL" id="KAH0816551.1"/>
    </source>
</evidence>
<reference evidence="2" key="2">
    <citation type="submission" date="2021-08" db="EMBL/GenBank/DDBJ databases">
        <authorList>
            <person name="Eriksson T."/>
        </authorList>
    </citation>
    <scope>NUCLEOTIDE SEQUENCE</scope>
    <source>
        <strain evidence="2">Stoneville</strain>
        <tissue evidence="2">Whole head</tissue>
    </source>
</reference>
<dbReference type="EMBL" id="JABDTM020021379">
    <property type="protein sequence ID" value="KAH0816551.1"/>
    <property type="molecule type" value="Genomic_DNA"/>
</dbReference>